<dbReference type="PANTHER" id="PTHR13504">
    <property type="entry name" value="FIDO DOMAIN-CONTAINING PROTEIN DDB_G0283145"/>
    <property type="match status" value="1"/>
</dbReference>
<evidence type="ECO:0000313" key="6">
    <source>
        <dbReference type="Proteomes" id="UP000599109"/>
    </source>
</evidence>
<name>A0A936Z491_9BURK</name>
<dbReference type="SUPFAM" id="SSF140931">
    <property type="entry name" value="Fic-like"/>
    <property type="match status" value="1"/>
</dbReference>
<evidence type="ECO:0000256" key="1">
    <source>
        <dbReference type="PIRSR" id="PIRSR038925-1"/>
    </source>
</evidence>
<dbReference type="PIRSF" id="PIRSF038925">
    <property type="entry name" value="AMP-prot_trans"/>
    <property type="match status" value="1"/>
</dbReference>
<feature type="binding site" evidence="1">
    <location>
        <position position="198"/>
    </location>
    <ligand>
        <name>ATP</name>
        <dbReference type="ChEBI" id="CHEBI:30616"/>
    </ligand>
</feature>
<accession>A0A936Z491</accession>
<dbReference type="Pfam" id="PF02661">
    <property type="entry name" value="Fic"/>
    <property type="match status" value="1"/>
</dbReference>
<dbReference type="Proteomes" id="UP000599109">
    <property type="component" value="Unassembled WGS sequence"/>
</dbReference>
<dbReference type="RefSeq" id="WP_201677260.1">
    <property type="nucleotide sequence ID" value="NZ_JAEQNE010000008.1"/>
</dbReference>
<feature type="binding site" evidence="1">
    <location>
        <begin position="203"/>
        <end position="209"/>
    </location>
    <ligand>
        <name>ATP</name>
        <dbReference type="ChEBI" id="CHEBI:30616"/>
    </ligand>
</feature>
<keyword evidence="6" id="KW-1185">Reference proteome</keyword>
<dbReference type="InterPro" id="IPR025758">
    <property type="entry name" value="Fic/DOC_N"/>
</dbReference>
<feature type="binding site" evidence="3">
    <location>
        <begin position="202"/>
        <end position="209"/>
    </location>
    <ligand>
        <name>ATP</name>
        <dbReference type="ChEBI" id="CHEBI:30616"/>
    </ligand>
</feature>
<evidence type="ECO:0000256" key="3">
    <source>
        <dbReference type="PIRSR" id="PIRSR640198-2"/>
    </source>
</evidence>
<dbReference type="InterPro" id="IPR003812">
    <property type="entry name" value="Fido"/>
</dbReference>
<dbReference type="Pfam" id="PF13784">
    <property type="entry name" value="Fic_N"/>
    <property type="match status" value="1"/>
</dbReference>
<organism evidence="5 6">
    <name type="scientific">Ramlibacter monticola</name>
    <dbReference type="NCBI Taxonomy" id="1926872"/>
    <lineage>
        <taxon>Bacteria</taxon>
        <taxon>Pseudomonadati</taxon>
        <taxon>Pseudomonadota</taxon>
        <taxon>Betaproteobacteria</taxon>
        <taxon>Burkholderiales</taxon>
        <taxon>Comamonadaceae</taxon>
        <taxon>Ramlibacter</taxon>
    </lineage>
</organism>
<evidence type="ECO:0000313" key="5">
    <source>
        <dbReference type="EMBL" id="MBL0394603.1"/>
    </source>
</evidence>
<gene>
    <name evidence="5" type="ORF">JJ685_25930</name>
</gene>
<feature type="binding site" evidence="3">
    <location>
        <begin position="240"/>
        <end position="241"/>
    </location>
    <ligand>
        <name>ATP</name>
        <dbReference type="ChEBI" id="CHEBI:30616"/>
    </ligand>
</feature>
<dbReference type="PANTHER" id="PTHR13504:SF38">
    <property type="entry name" value="FIDO DOMAIN-CONTAINING PROTEIN"/>
    <property type="match status" value="1"/>
</dbReference>
<keyword evidence="1" id="KW-0067">ATP-binding</keyword>
<evidence type="ECO:0000259" key="4">
    <source>
        <dbReference type="PROSITE" id="PS51459"/>
    </source>
</evidence>
<dbReference type="InterPro" id="IPR026287">
    <property type="entry name" value="SoFic-like"/>
</dbReference>
<feature type="binding site" evidence="1">
    <location>
        <position position="63"/>
    </location>
    <ligand>
        <name>ATP</name>
        <dbReference type="ChEBI" id="CHEBI:30616"/>
    </ligand>
</feature>
<comment type="caution">
    <text evidence="5">The sequence shown here is derived from an EMBL/GenBank/DDBJ whole genome shotgun (WGS) entry which is preliminary data.</text>
</comment>
<dbReference type="Gene3D" id="1.10.3290.10">
    <property type="entry name" value="Fido-like domain"/>
    <property type="match status" value="1"/>
</dbReference>
<feature type="binding site" evidence="1">
    <location>
        <position position="240"/>
    </location>
    <ligand>
        <name>ATP</name>
        <dbReference type="ChEBI" id="CHEBI:30616"/>
    </ligand>
</feature>
<protein>
    <submittedName>
        <fullName evidence="5">Fic family protein</fullName>
    </submittedName>
</protein>
<keyword evidence="1" id="KW-0547">Nucleotide-binding</keyword>
<dbReference type="PROSITE" id="PS51459">
    <property type="entry name" value="FIDO"/>
    <property type="match status" value="1"/>
</dbReference>
<dbReference type="EMBL" id="JAEQNE010000008">
    <property type="protein sequence ID" value="MBL0394603.1"/>
    <property type="molecule type" value="Genomic_DNA"/>
</dbReference>
<dbReference type="InterPro" id="IPR040198">
    <property type="entry name" value="Fido_containing"/>
</dbReference>
<dbReference type="GO" id="GO:0005524">
    <property type="term" value="F:ATP binding"/>
    <property type="evidence" value="ECO:0007669"/>
    <property type="project" value="UniProtKB-KW"/>
</dbReference>
<feature type="domain" description="Fido" evidence="4">
    <location>
        <begin position="112"/>
        <end position="262"/>
    </location>
</feature>
<dbReference type="InterPro" id="IPR036597">
    <property type="entry name" value="Fido-like_dom_sf"/>
</dbReference>
<proteinExistence type="predicted"/>
<feature type="active site" evidence="2">
    <location>
        <position position="198"/>
    </location>
</feature>
<evidence type="ECO:0000256" key="2">
    <source>
        <dbReference type="PIRSR" id="PIRSR640198-1"/>
    </source>
</evidence>
<sequence>MPIRYHSGNFPPKNLDWPRLIPLIGAANAAVARYDGLLQGIPNPRVLLSPLTTQEAVLSSRIEGTQATMGEVLEYEAGADDSSPSKTQDIYEVLNYRSAVREAEKLMKELPLSQRVITAAHRVLLSGVRGQNKAPGEYRRVPNWIGPPGCTEDTARFVPINAADLPEGMSQWEKYLHESGHDKLIQLAVAHAEFEALHPFLDGNGRLGRMLVPLFLWQAGVIHMPMFYLSAYLEQRRDAYYDKLLAVSSADDWTGWCEFFLGAIEAQANENMGKVRQILALYDELKLKVVEWTHSQYAVIALDWIFERPIFSGPDYMKAVNIPDPTAKRILRVFRENGMLKTVREAKGRTSSILSFPRLLNAAEGYTAFAE</sequence>
<dbReference type="AlphaFoldDB" id="A0A936Z491"/>
<reference evidence="5 6" key="1">
    <citation type="journal article" date="2017" name="Int. J. Syst. Evol. Microbiol.">
        <title>Ramlibacter monticola sp. nov., isolated from forest soil.</title>
        <authorList>
            <person name="Chaudhary D.K."/>
            <person name="Kim J."/>
        </authorList>
    </citation>
    <scope>NUCLEOTIDE SEQUENCE [LARGE SCALE GENOMIC DNA]</scope>
    <source>
        <strain evidence="5 6">KACC 19175</strain>
    </source>
</reference>